<feature type="region of interest" description="Disordered" evidence="1">
    <location>
        <begin position="48"/>
        <end position="89"/>
    </location>
</feature>
<evidence type="ECO:0000313" key="3">
    <source>
        <dbReference type="Proteomes" id="UP001178508"/>
    </source>
</evidence>
<name>A0AAV1F5G1_XYRNO</name>
<protein>
    <submittedName>
        <fullName evidence="2">Uncharacterized protein</fullName>
    </submittedName>
</protein>
<evidence type="ECO:0000313" key="2">
    <source>
        <dbReference type="EMBL" id="CAJ1055929.1"/>
    </source>
</evidence>
<dbReference type="EMBL" id="OY660868">
    <property type="protein sequence ID" value="CAJ1055929.1"/>
    <property type="molecule type" value="Genomic_DNA"/>
</dbReference>
<feature type="compositionally biased region" description="Polar residues" evidence="1">
    <location>
        <begin position="109"/>
        <end position="122"/>
    </location>
</feature>
<keyword evidence="3" id="KW-1185">Reference proteome</keyword>
<sequence length="154" mass="17325">MSANRRCQTRRWLSFITSLKDVPVGILTRALPQIHSLRKSLVILQLTSHQVKKEEEEEEEEDTYRDDRNISKQRGQSCDQSRPGPARPGVARLFLSADDLWVSQERNGKNSSRLKSANNESSPGVMDGPHPGPFVCALRSPVSIVKETLLNMQS</sequence>
<reference evidence="2" key="1">
    <citation type="submission" date="2023-08" db="EMBL/GenBank/DDBJ databases">
        <authorList>
            <person name="Alioto T."/>
            <person name="Alioto T."/>
            <person name="Gomez Garrido J."/>
        </authorList>
    </citation>
    <scope>NUCLEOTIDE SEQUENCE</scope>
</reference>
<gene>
    <name evidence="2" type="ORF">XNOV1_A002838</name>
</gene>
<evidence type="ECO:0000256" key="1">
    <source>
        <dbReference type="SAM" id="MobiDB-lite"/>
    </source>
</evidence>
<accession>A0AAV1F5G1</accession>
<dbReference type="Proteomes" id="UP001178508">
    <property type="component" value="Chromosome 5"/>
</dbReference>
<feature type="region of interest" description="Disordered" evidence="1">
    <location>
        <begin position="104"/>
        <end position="132"/>
    </location>
</feature>
<dbReference type="AlphaFoldDB" id="A0AAV1F5G1"/>
<proteinExistence type="predicted"/>
<feature type="compositionally biased region" description="Acidic residues" evidence="1">
    <location>
        <begin position="55"/>
        <end position="64"/>
    </location>
</feature>
<organism evidence="2 3">
    <name type="scientific">Xyrichtys novacula</name>
    <name type="common">Pearly razorfish</name>
    <name type="synonym">Hemipteronotus novacula</name>
    <dbReference type="NCBI Taxonomy" id="13765"/>
    <lineage>
        <taxon>Eukaryota</taxon>
        <taxon>Metazoa</taxon>
        <taxon>Chordata</taxon>
        <taxon>Craniata</taxon>
        <taxon>Vertebrata</taxon>
        <taxon>Euteleostomi</taxon>
        <taxon>Actinopterygii</taxon>
        <taxon>Neopterygii</taxon>
        <taxon>Teleostei</taxon>
        <taxon>Neoteleostei</taxon>
        <taxon>Acanthomorphata</taxon>
        <taxon>Eupercaria</taxon>
        <taxon>Labriformes</taxon>
        <taxon>Labridae</taxon>
        <taxon>Xyrichtys</taxon>
    </lineage>
</organism>